<evidence type="ECO:0000256" key="8">
    <source>
        <dbReference type="ARBA" id="ARBA00022694"/>
    </source>
</evidence>
<keyword evidence="12 13" id="KW-1015">Disulfide bond</keyword>
<keyword evidence="4 13" id="KW-0698">rRNA processing</keyword>
<dbReference type="PROSITE" id="PS51918">
    <property type="entry name" value="RADICAL_SAM"/>
    <property type="match status" value="1"/>
</dbReference>
<dbReference type="CDD" id="cd01335">
    <property type="entry name" value="Radical_SAM"/>
    <property type="match status" value="1"/>
</dbReference>
<dbReference type="InterPro" id="IPR004383">
    <property type="entry name" value="rRNA_lsu_MTrfase_RlmN/Cfr"/>
</dbReference>
<dbReference type="GO" id="GO:0070040">
    <property type="term" value="F:rRNA (adenine(2503)-C2-)-methyltransferase activity"/>
    <property type="evidence" value="ECO:0007669"/>
    <property type="project" value="UniProtKB-UniRule"/>
</dbReference>
<dbReference type="GO" id="GO:0019843">
    <property type="term" value="F:rRNA binding"/>
    <property type="evidence" value="ECO:0007669"/>
    <property type="project" value="UniProtKB-UniRule"/>
</dbReference>
<evidence type="ECO:0000256" key="6">
    <source>
        <dbReference type="ARBA" id="ARBA00022679"/>
    </source>
</evidence>
<feature type="domain" description="Radical SAM core" evidence="14">
    <location>
        <begin position="95"/>
        <end position="327"/>
    </location>
</feature>
<dbReference type="GO" id="GO:0030488">
    <property type="term" value="P:tRNA methylation"/>
    <property type="evidence" value="ECO:0007669"/>
    <property type="project" value="UniProtKB-UniRule"/>
</dbReference>
<feature type="binding site" evidence="13">
    <location>
        <position position="190"/>
    </location>
    <ligand>
        <name>S-adenosyl-L-methionine</name>
        <dbReference type="ChEBI" id="CHEBI:59789"/>
    </ligand>
</feature>
<dbReference type="EC" id="2.1.1.192" evidence="13"/>
<dbReference type="GO" id="GO:0005737">
    <property type="term" value="C:cytoplasm"/>
    <property type="evidence" value="ECO:0007669"/>
    <property type="project" value="UniProtKB-SubCell"/>
</dbReference>
<keyword evidence="10 13" id="KW-0408">Iron</keyword>
<dbReference type="PANTHER" id="PTHR30544:SF5">
    <property type="entry name" value="RADICAL SAM CORE DOMAIN-CONTAINING PROTEIN"/>
    <property type="match status" value="1"/>
</dbReference>
<comment type="subcellular location">
    <subcellularLocation>
        <location evidence="1 13">Cytoplasm</location>
    </subcellularLocation>
</comment>
<keyword evidence="7 13" id="KW-0949">S-adenosyl-L-methionine</keyword>
<dbReference type="PIRSF" id="PIRSF006004">
    <property type="entry name" value="CHP00048"/>
    <property type="match status" value="1"/>
</dbReference>
<dbReference type="PANTHER" id="PTHR30544">
    <property type="entry name" value="23S RRNA METHYLTRANSFERASE"/>
    <property type="match status" value="1"/>
</dbReference>
<reference evidence="15 16" key="1">
    <citation type="submission" date="2016-02" db="EMBL/GenBank/DDBJ databases">
        <authorList>
            <person name="Wen L."/>
            <person name="He K."/>
            <person name="Yang H."/>
        </authorList>
    </citation>
    <scope>NUCLEOTIDE SEQUENCE [LARGE SCALE GENOMIC DNA]</scope>
    <source>
        <strain evidence="15 16">DSM 22607</strain>
    </source>
</reference>
<comment type="miscellaneous">
    <text evidence="13">Reaction proceeds by a ping-pong mechanism involving intermediate methylation of a conserved cysteine residue.</text>
</comment>
<dbReference type="Gene3D" id="3.20.20.70">
    <property type="entry name" value="Aldolase class I"/>
    <property type="match status" value="1"/>
</dbReference>
<comment type="function">
    <text evidence="13">Specifically methylates position 2 of adenine 2503 in 23S rRNA and position 2 of adenine 37 in tRNAs.</text>
</comment>
<evidence type="ECO:0000259" key="14">
    <source>
        <dbReference type="PROSITE" id="PS51918"/>
    </source>
</evidence>
<feature type="binding site" evidence="13">
    <location>
        <position position="289"/>
    </location>
    <ligand>
        <name>S-adenosyl-L-methionine</name>
        <dbReference type="ChEBI" id="CHEBI:59789"/>
    </ligand>
</feature>
<feature type="binding site" evidence="13">
    <location>
        <begin position="213"/>
        <end position="215"/>
    </location>
    <ligand>
        <name>S-adenosyl-L-methionine</name>
        <dbReference type="ChEBI" id="CHEBI:59789"/>
    </ligand>
</feature>
<dbReference type="HAMAP" id="MF_01849">
    <property type="entry name" value="RNA_methyltr_RlmN"/>
    <property type="match status" value="1"/>
</dbReference>
<dbReference type="SMART" id="SM00729">
    <property type="entry name" value="Elp3"/>
    <property type="match status" value="1"/>
</dbReference>
<dbReference type="InterPro" id="IPR013785">
    <property type="entry name" value="Aldolase_TIM"/>
</dbReference>
<evidence type="ECO:0000256" key="5">
    <source>
        <dbReference type="ARBA" id="ARBA00022603"/>
    </source>
</evidence>
<evidence type="ECO:0000256" key="7">
    <source>
        <dbReference type="ARBA" id="ARBA00022691"/>
    </source>
</evidence>
<dbReference type="SFLD" id="SFLDS00029">
    <property type="entry name" value="Radical_SAM"/>
    <property type="match status" value="1"/>
</dbReference>
<dbReference type="InterPro" id="IPR027492">
    <property type="entry name" value="RNA_MTrfase_RlmN"/>
</dbReference>
<sequence>MKRALLDYSLEELKKEFMQMGEKPFHAKQVMKWLAQQKPIEEMTDISKALREKLRKTYTEGYTEVCRVLEAADGTLKYLFRYADGSTVESVFMQKDYGNTVCVSTQVGCRMGCVFCASCKDGLKRNLSAGEILAQVVAVNAAQGEGRNLSNIVLMGMGEPLDNYGNVVKFIRMVNDPAGMGIGLRGISLSSCGLIEEIKRFAEEGLGVTLSISLHAASDEKRVTIMPTAKKYKIRDILDAAKTYFLKTGRRIIIEYTVINGFNDSEEDVFLLKDILRGMNCHINLIPLNGNEGLALKAPDKRRVYSFCKLLEREGLSATVRKSMGSDIAGACGQLRQQYIGKNGDNA</sequence>
<dbReference type="GO" id="GO:0051539">
    <property type="term" value="F:4 iron, 4 sulfur cluster binding"/>
    <property type="evidence" value="ECO:0007669"/>
    <property type="project" value="UniProtKB-UniRule"/>
</dbReference>
<comment type="caution">
    <text evidence="15">The sequence shown here is derived from an EMBL/GenBank/DDBJ whole genome shotgun (WGS) entry which is preliminary data.</text>
</comment>
<dbReference type="InterPro" id="IPR058240">
    <property type="entry name" value="rSAM_sf"/>
</dbReference>
<name>A0A136Q2Q9_9FIRM</name>
<dbReference type="Pfam" id="PF21016">
    <property type="entry name" value="RlmN_N"/>
    <property type="match status" value="1"/>
</dbReference>
<keyword evidence="6 13" id="KW-0808">Transferase</keyword>
<dbReference type="InterPro" id="IPR048641">
    <property type="entry name" value="RlmN_N"/>
</dbReference>
<dbReference type="Gene3D" id="1.10.150.530">
    <property type="match status" value="1"/>
</dbReference>
<evidence type="ECO:0000256" key="1">
    <source>
        <dbReference type="ARBA" id="ARBA00004496"/>
    </source>
</evidence>
<evidence type="ECO:0000256" key="4">
    <source>
        <dbReference type="ARBA" id="ARBA00022552"/>
    </source>
</evidence>
<evidence type="ECO:0000256" key="9">
    <source>
        <dbReference type="ARBA" id="ARBA00022723"/>
    </source>
</evidence>
<dbReference type="GO" id="GO:0000049">
    <property type="term" value="F:tRNA binding"/>
    <property type="evidence" value="ECO:0007669"/>
    <property type="project" value="UniProtKB-UniRule"/>
</dbReference>
<comment type="catalytic activity">
    <reaction evidence="13">
        <text>adenosine(2503) in 23S rRNA + 2 reduced [2Fe-2S]-[ferredoxin] + 2 S-adenosyl-L-methionine = 2-methyladenosine(2503) in 23S rRNA + 5'-deoxyadenosine + L-methionine + 2 oxidized [2Fe-2S]-[ferredoxin] + S-adenosyl-L-homocysteine</text>
        <dbReference type="Rhea" id="RHEA:42916"/>
        <dbReference type="Rhea" id="RHEA-COMP:10000"/>
        <dbReference type="Rhea" id="RHEA-COMP:10001"/>
        <dbReference type="Rhea" id="RHEA-COMP:10152"/>
        <dbReference type="Rhea" id="RHEA-COMP:10282"/>
        <dbReference type="ChEBI" id="CHEBI:17319"/>
        <dbReference type="ChEBI" id="CHEBI:33737"/>
        <dbReference type="ChEBI" id="CHEBI:33738"/>
        <dbReference type="ChEBI" id="CHEBI:57844"/>
        <dbReference type="ChEBI" id="CHEBI:57856"/>
        <dbReference type="ChEBI" id="CHEBI:59789"/>
        <dbReference type="ChEBI" id="CHEBI:74411"/>
        <dbReference type="ChEBI" id="CHEBI:74497"/>
        <dbReference type="EC" id="2.1.1.192"/>
    </reaction>
</comment>
<keyword evidence="8 13" id="KW-0819">tRNA processing</keyword>
<evidence type="ECO:0000256" key="13">
    <source>
        <dbReference type="HAMAP-Rule" id="MF_01849"/>
    </source>
</evidence>
<dbReference type="NCBIfam" id="TIGR00048">
    <property type="entry name" value="rRNA_mod_RlmN"/>
    <property type="match status" value="1"/>
</dbReference>
<gene>
    <name evidence="13" type="primary">rlmN</name>
    <name evidence="15" type="ORF">HMPREF3293_02218</name>
</gene>
<dbReference type="SUPFAM" id="SSF102114">
    <property type="entry name" value="Radical SAM enzymes"/>
    <property type="match status" value="1"/>
</dbReference>
<evidence type="ECO:0000256" key="11">
    <source>
        <dbReference type="ARBA" id="ARBA00023014"/>
    </source>
</evidence>
<dbReference type="SFLD" id="SFLDG01062">
    <property type="entry name" value="methyltransferase_(Class_A)"/>
    <property type="match status" value="1"/>
</dbReference>
<dbReference type="GO" id="GO:0046872">
    <property type="term" value="F:metal ion binding"/>
    <property type="evidence" value="ECO:0007669"/>
    <property type="project" value="UniProtKB-KW"/>
</dbReference>
<dbReference type="KEGG" id="cmiu:B1H56_04215"/>
<evidence type="ECO:0000256" key="10">
    <source>
        <dbReference type="ARBA" id="ARBA00023004"/>
    </source>
</evidence>
<evidence type="ECO:0000313" key="15">
    <source>
        <dbReference type="EMBL" id="KXK64969.1"/>
    </source>
</evidence>
<dbReference type="RefSeq" id="WP_066518597.1">
    <property type="nucleotide sequence ID" value="NZ_CABMOF010000001.1"/>
</dbReference>
<dbReference type="GO" id="GO:0002935">
    <property type="term" value="F:tRNA (adenine(37)-C2)-methyltransferase activity"/>
    <property type="evidence" value="ECO:0007669"/>
    <property type="project" value="UniProtKB-UniRule"/>
</dbReference>
<keyword evidence="16" id="KW-1185">Reference proteome</keyword>
<proteinExistence type="inferred from homology"/>
<keyword evidence="11 13" id="KW-0411">Iron-sulfur</keyword>
<dbReference type="GO" id="GO:0070475">
    <property type="term" value="P:rRNA base methylation"/>
    <property type="evidence" value="ECO:0007669"/>
    <property type="project" value="UniProtKB-UniRule"/>
</dbReference>
<feature type="binding site" evidence="13">
    <location>
        <position position="113"/>
    </location>
    <ligand>
        <name>[4Fe-4S] cluster</name>
        <dbReference type="ChEBI" id="CHEBI:49883"/>
        <note>4Fe-4S-S-AdoMet</note>
    </ligand>
</feature>
<dbReference type="Pfam" id="PF04055">
    <property type="entry name" value="Radical_SAM"/>
    <property type="match status" value="1"/>
</dbReference>
<dbReference type="Proteomes" id="UP000070366">
    <property type="component" value="Unassembled WGS sequence"/>
</dbReference>
<dbReference type="SFLD" id="SFLDF00275">
    <property type="entry name" value="adenosine_C2_methyltransferase"/>
    <property type="match status" value="1"/>
</dbReference>
<dbReference type="PATRIC" id="fig|626937.4.peg.2186"/>
<feature type="binding site" evidence="13">
    <location>
        <position position="109"/>
    </location>
    <ligand>
        <name>[4Fe-4S] cluster</name>
        <dbReference type="ChEBI" id="CHEBI:49883"/>
        <note>4Fe-4S-S-AdoMet</note>
    </ligand>
</feature>
<dbReference type="AlphaFoldDB" id="A0A136Q2Q9"/>
<dbReference type="InterPro" id="IPR007197">
    <property type="entry name" value="rSAM"/>
</dbReference>
<keyword evidence="5 13" id="KW-0489">Methyltransferase</keyword>
<evidence type="ECO:0000313" key="16">
    <source>
        <dbReference type="Proteomes" id="UP000070366"/>
    </source>
</evidence>
<dbReference type="InterPro" id="IPR040072">
    <property type="entry name" value="Methyltransferase_A"/>
</dbReference>
<organism evidence="15 16">
    <name type="scientific">Christensenella minuta</name>
    <dbReference type="NCBI Taxonomy" id="626937"/>
    <lineage>
        <taxon>Bacteria</taxon>
        <taxon>Bacillati</taxon>
        <taxon>Bacillota</taxon>
        <taxon>Clostridia</taxon>
        <taxon>Christensenellales</taxon>
        <taxon>Christensenellaceae</taxon>
        <taxon>Christensenella</taxon>
    </lineage>
</organism>
<evidence type="ECO:0000256" key="2">
    <source>
        <dbReference type="ARBA" id="ARBA00022485"/>
    </source>
</evidence>
<dbReference type="STRING" id="626937.HMPREF3293_02218"/>
<protein>
    <recommendedName>
        <fullName evidence="13">Probable dual-specificity RNA methyltransferase RlmN</fullName>
        <ecNumber evidence="13">2.1.1.192</ecNumber>
    </recommendedName>
    <alternativeName>
        <fullName evidence="13">23S rRNA (adenine(2503)-C(2))-methyltransferase</fullName>
    </alternativeName>
    <alternativeName>
        <fullName evidence="13">23S rRNA m2A2503 methyltransferase</fullName>
    </alternativeName>
    <alternativeName>
        <fullName evidence="13">Ribosomal RNA large subunit methyltransferase N</fullName>
    </alternativeName>
    <alternativeName>
        <fullName evidence="13">tRNA (adenine(37)-C(2))-methyltransferase</fullName>
    </alternativeName>
    <alternativeName>
        <fullName evidence="13">tRNA m2A37 methyltransferase</fullName>
    </alternativeName>
</protein>
<feature type="active site" description="S-methylcysteine intermediate" evidence="13">
    <location>
        <position position="332"/>
    </location>
</feature>
<comment type="caution">
    <text evidence="13">Lacks conserved residue(s) required for the propagation of feature annotation.</text>
</comment>
<dbReference type="OrthoDB" id="9793973at2"/>
<keyword evidence="2 13" id="KW-0004">4Fe-4S</keyword>
<comment type="catalytic activity">
    <reaction evidence="13">
        <text>adenosine(37) in tRNA + 2 reduced [2Fe-2S]-[ferredoxin] + 2 S-adenosyl-L-methionine = 2-methyladenosine(37) in tRNA + 5'-deoxyadenosine + L-methionine + 2 oxidized [2Fe-2S]-[ferredoxin] + S-adenosyl-L-homocysteine</text>
        <dbReference type="Rhea" id="RHEA:43332"/>
        <dbReference type="Rhea" id="RHEA-COMP:10000"/>
        <dbReference type="Rhea" id="RHEA-COMP:10001"/>
        <dbReference type="Rhea" id="RHEA-COMP:10162"/>
        <dbReference type="Rhea" id="RHEA-COMP:10485"/>
        <dbReference type="ChEBI" id="CHEBI:17319"/>
        <dbReference type="ChEBI" id="CHEBI:33737"/>
        <dbReference type="ChEBI" id="CHEBI:33738"/>
        <dbReference type="ChEBI" id="CHEBI:57844"/>
        <dbReference type="ChEBI" id="CHEBI:57856"/>
        <dbReference type="ChEBI" id="CHEBI:59789"/>
        <dbReference type="ChEBI" id="CHEBI:74411"/>
        <dbReference type="ChEBI" id="CHEBI:74497"/>
        <dbReference type="EC" id="2.1.1.192"/>
    </reaction>
</comment>
<keyword evidence="3 13" id="KW-0963">Cytoplasm</keyword>
<evidence type="ECO:0000256" key="3">
    <source>
        <dbReference type="ARBA" id="ARBA00022490"/>
    </source>
</evidence>
<dbReference type="EMBL" id="LSZW01000063">
    <property type="protein sequence ID" value="KXK64969.1"/>
    <property type="molecule type" value="Genomic_DNA"/>
</dbReference>
<dbReference type="FunFam" id="3.20.20.70:FF:000014">
    <property type="entry name" value="Probable dual-specificity RNA methyltransferase RlmN"/>
    <property type="match status" value="1"/>
</dbReference>
<feature type="binding site" evidence="13">
    <location>
        <begin position="158"/>
        <end position="159"/>
    </location>
    <ligand>
        <name>S-adenosyl-L-methionine</name>
        <dbReference type="ChEBI" id="CHEBI:59789"/>
    </ligand>
</feature>
<dbReference type="InterPro" id="IPR006638">
    <property type="entry name" value="Elp3/MiaA/NifB-like_rSAM"/>
</dbReference>
<feature type="binding site" evidence="13">
    <location>
        <position position="116"/>
    </location>
    <ligand>
        <name>[4Fe-4S] cluster</name>
        <dbReference type="ChEBI" id="CHEBI:49883"/>
        <note>4Fe-4S-S-AdoMet</note>
    </ligand>
</feature>
<comment type="cofactor">
    <cofactor evidence="13">
        <name>[4Fe-4S] cluster</name>
        <dbReference type="ChEBI" id="CHEBI:49883"/>
    </cofactor>
    <text evidence="13">Binds 1 [4Fe-4S] cluster. The cluster is coordinated with 3 cysteines and an exchangeable S-adenosyl-L-methionine.</text>
</comment>
<keyword evidence="9 13" id="KW-0479">Metal-binding</keyword>
<accession>A0A136Q2Q9</accession>
<evidence type="ECO:0000256" key="12">
    <source>
        <dbReference type="ARBA" id="ARBA00023157"/>
    </source>
</evidence>
<comment type="similarity">
    <text evidence="13">Belongs to the radical SAM superfamily. RlmN family.</text>
</comment>
<feature type="active site" description="Proton acceptor" evidence="13">
    <location>
        <position position="89"/>
    </location>
</feature>